<dbReference type="AlphaFoldDB" id="A0AAU9UVA2"/>
<evidence type="ECO:0000313" key="3">
    <source>
        <dbReference type="EMBL" id="CAH2100760.1"/>
    </source>
</evidence>
<dbReference type="InterPro" id="IPR021896">
    <property type="entry name" value="THAP9-like_HTH"/>
</dbReference>
<evidence type="ECO:0000259" key="2">
    <source>
        <dbReference type="Pfam" id="PF21787"/>
    </source>
</evidence>
<evidence type="ECO:0000313" key="4">
    <source>
        <dbReference type="Proteomes" id="UP001153954"/>
    </source>
</evidence>
<accession>A0AAU9UVA2</accession>
<gene>
    <name evidence="3" type="ORF">EEDITHA_LOCUS15585</name>
</gene>
<organism evidence="3 4">
    <name type="scientific">Euphydryas editha</name>
    <name type="common">Edith's checkerspot</name>
    <dbReference type="NCBI Taxonomy" id="104508"/>
    <lineage>
        <taxon>Eukaryota</taxon>
        <taxon>Metazoa</taxon>
        <taxon>Ecdysozoa</taxon>
        <taxon>Arthropoda</taxon>
        <taxon>Hexapoda</taxon>
        <taxon>Insecta</taxon>
        <taxon>Pterygota</taxon>
        <taxon>Neoptera</taxon>
        <taxon>Endopterygota</taxon>
        <taxon>Lepidoptera</taxon>
        <taxon>Glossata</taxon>
        <taxon>Ditrysia</taxon>
        <taxon>Papilionoidea</taxon>
        <taxon>Nymphalidae</taxon>
        <taxon>Nymphalinae</taxon>
        <taxon>Euphydryas</taxon>
    </lineage>
</organism>
<proteinExistence type="predicted"/>
<evidence type="ECO:0000259" key="1">
    <source>
        <dbReference type="Pfam" id="PF12017"/>
    </source>
</evidence>
<dbReference type="EMBL" id="CAKOGL010000023">
    <property type="protein sequence ID" value="CAH2100760.1"/>
    <property type="molecule type" value="Genomic_DNA"/>
</dbReference>
<feature type="domain" description="Transposable element P transposase-like RNase H" evidence="2">
    <location>
        <begin position="55"/>
        <end position="188"/>
    </location>
</feature>
<protein>
    <recommendedName>
        <fullName evidence="5">THAP domain-containing protein 9</fullName>
    </recommendedName>
</protein>
<sequence>MFLKVRKNKFFPEVRKFASNLHFISPRAYGFIRNNFKTSLPHVRTLARWYQHINGEPGFSSESLQALKHLAKSKSPQRWICGLSFDEMALRRAIEWNGENYLGFVNFGQQLESDNLPIAKEALVFMLTCLNGSWKLPVGYFLVDRTTSEQKTSLVKTCIDLVSDCGVEVVSVTFDGRAANFAMAKLLGCKLDGDLNPVFEHKLKKIVIFPDPSQCLN</sequence>
<dbReference type="Pfam" id="PF21787">
    <property type="entry name" value="TNP-like_RNaseH_N"/>
    <property type="match status" value="1"/>
</dbReference>
<dbReference type="Pfam" id="PF12017">
    <property type="entry name" value="Tnp_P_element"/>
    <property type="match status" value="1"/>
</dbReference>
<keyword evidence="4" id="KW-1185">Reference proteome</keyword>
<evidence type="ECO:0008006" key="5">
    <source>
        <dbReference type="Google" id="ProtNLM"/>
    </source>
</evidence>
<dbReference type="Proteomes" id="UP001153954">
    <property type="component" value="Unassembled WGS sequence"/>
</dbReference>
<comment type="caution">
    <text evidence="3">The sequence shown here is derived from an EMBL/GenBank/DDBJ whole genome shotgun (WGS) entry which is preliminary data.</text>
</comment>
<name>A0AAU9UVA2_EUPED</name>
<feature type="domain" description="THAP9-like helix-turn-helix" evidence="1">
    <location>
        <begin position="6"/>
        <end position="49"/>
    </location>
</feature>
<reference evidence="3" key="1">
    <citation type="submission" date="2022-03" db="EMBL/GenBank/DDBJ databases">
        <authorList>
            <person name="Tunstrom K."/>
        </authorList>
    </citation>
    <scope>NUCLEOTIDE SEQUENCE</scope>
</reference>
<dbReference type="InterPro" id="IPR048365">
    <property type="entry name" value="TNP-like_RNaseH_N"/>
</dbReference>